<dbReference type="GO" id="GO:0012505">
    <property type="term" value="C:endomembrane system"/>
    <property type="evidence" value="ECO:0007669"/>
    <property type="project" value="UniProtKB-SubCell"/>
</dbReference>
<organism evidence="9 10">
    <name type="scientific">Marinicauda algicola</name>
    <dbReference type="NCBI Taxonomy" id="2029849"/>
    <lineage>
        <taxon>Bacteria</taxon>
        <taxon>Pseudomonadati</taxon>
        <taxon>Pseudomonadota</taxon>
        <taxon>Alphaproteobacteria</taxon>
        <taxon>Maricaulales</taxon>
        <taxon>Maricaulaceae</taxon>
        <taxon>Marinicauda</taxon>
    </lineage>
</organism>
<reference evidence="9 10" key="1">
    <citation type="journal article" date="2017" name="Int. J. Syst. Evol. Microbiol.">
        <title>Marinicauda algicola sp. nov., isolated from a marine red alga Rhodosorus marinus.</title>
        <authorList>
            <person name="Jeong S.E."/>
            <person name="Jeon S.H."/>
            <person name="Chun B.H."/>
            <person name="Kim D.W."/>
            <person name="Jeon C.O."/>
        </authorList>
    </citation>
    <scope>NUCLEOTIDE SEQUENCE [LARGE SCALE GENOMIC DNA]</scope>
    <source>
        <strain evidence="9 10">JCM 31718</strain>
    </source>
</reference>
<dbReference type="GO" id="GO:0016020">
    <property type="term" value="C:membrane"/>
    <property type="evidence" value="ECO:0007669"/>
    <property type="project" value="GOC"/>
</dbReference>
<evidence type="ECO:0000313" key="9">
    <source>
        <dbReference type="EMBL" id="TGY87663.1"/>
    </source>
</evidence>
<keyword evidence="2 7" id="KW-0812">Transmembrane</keyword>
<dbReference type="OrthoDB" id="9770329at2"/>
<comment type="subcellular location">
    <subcellularLocation>
        <location evidence="1">Endomembrane system</location>
        <topology evidence="1">Multi-pass membrane protein</topology>
    </subcellularLocation>
</comment>
<dbReference type="InterPro" id="IPR006694">
    <property type="entry name" value="Fatty_acid_hydroxylase"/>
</dbReference>
<feature type="domain" description="Fatty acid hydroxylase" evidence="8">
    <location>
        <begin position="85"/>
        <end position="220"/>
    </location>
</feature>
<dbReference type="GO" id="GO:0008610">
    <property type="term" value="P:lipid biosynthetic process"/>
    <property type="evidence" value="ECO:0007669"/>
    <property type="project" value="InterPro"/>
</dbReference>
<dbReference type="InterPro" id="IPR051689">
    <property type="entry name" value="Sterol_desaturase/TMEM195"/>
</dbReference>
<evidence type="ECO:0000256" key="2">
    <source>
        <dbReference type="ARBA" id="ARBA00022692"/>
    </source>
</evidence>
<keyword evidence="10" id="KW-1185">Reference proteome</keyword>
<dbReference type="Proteomes" id="UP000308054">
    <property type="component" value="Unassembled WGS sequence"/>
</dbReference>
<dbReference type="AlphaFoldDB" id="A0A4S2GXA5"/>
<evidence type="ECO:0000256" key="5">
    <source>
        <dbReference type="ARBA" id="ARBA00023098"/>
    </source>
</evidence>
<feature type="transmembrane region" description="Helical" evidence="7">
    <location>
        <begin position="80"/>
        <end position="98"/>
    </location>
</feature>
<evidence type="ECO:0000256" key="4">
    <source>
        <dbReference type="ARBA" id="ARBA00023002"/>
    </source>
</evidence>
<keyword evidence="3 7" id="KW-1133">Transmembrane helix</keyword>
<dbReference type="GO" id="GO:0050479">
    <property type="term" value="F:glyceryl-ether monooxygenase activity"/>
    <property type="evidence" value="ECO:0007669"/>
    <property type="project" value="TreeGrafter"/>
</dbReference>
<protein>
    <submittedName>
        <fullName evidence="9">Sterol desaturase family protein</fullName>
    </submittedName>
</protein>
<evidence type="ECO:0000256" key="1">
    <source>
        <dbReference type="ARBA" id="ARBA00004127"/>
    </source>
</evidence>
<name>A0A4S2GXA5_9PROT</name>
<feature type="transmembrane region" description="Helical" evidence="7">
    <location>
        <begin position="12"/>
        <end position="30"/>
    </location>
</feature>
<dbReference type="GO" id="GO:0006643">
    <property type="term" value="P:membrane lipid metabolic process"/>
    <property type="evidence" value="ECO:0007669"/>
    <property type="project" value="TreeGrafter"/>
</dbReference>
<dbReference type="EMBL" id="SRXW01000005">
    <property type="protein sequence ID" value="TGY87663.1"/>
    <property type="molecule type" value="Genomic_DNA"/>
</dbReference>
<keyword evidence="4" id="KW-0560">Oxidoreductase</keyword>
<evidence type="ECO:0000313" key="10">
    <source>
        <dbReference type="Proteomes" id="UP000308054"/>
    </source>
</evidence>
<dbReference type="Pfam" id="PF04116">
    <property type="entry name" value="FA_hydroxylase"/>
    <property type="match status" value="1"/>
</dbReference>
<feature type="transmembrane region" description="Helical" evidence="7">
    <location>
        <begin position="138"/>
        <end position="159"/>
    </location>
</feature>
<keyword evidence="6 7" id="KW-0472">Membrane</keyword>
<evidence type="ECO:0000256" key="6">
    <source>
        <dbReference type="ARBA" id="ARBA00023136"/>
    </source>
</evidence>
<dbReference type="GO" id="GO:0005506">
    <property type="term" value="F:iron ion binding"/>
    <property type="evidence" value="ECO:0007669"/>
    <property type="project" value="InterPro"/>
</dbReference>
<dbReference type="PANTHER" id="PTHR21624:SF1">
    <property type="entry name" value="ALKYLGLYCEROL MONOOXYGENASE"/>
    <property type="match status" value="1"/>
</dbReference>
<proteinExistence type="predicted"/>
<sequence length="310" mass="35320">MPEILTSDPQYAVLPVVIAIMFAEIVFSRFSGRVRYEAKDTMANMLLGFGSTIVGALAAGGIFAVGIWIWDNFALFEIGWSVWAFIAAFVLTDFAFYWDHRLGHRVRWMWASHSVHHSSQHFNLTTAFRQTWTAPVALTWLVYLPLFAIGFHPLMIAFVKGLNLIYQFWIHTEAIGKLPRPVEWLMNTPSNHRVHHARNPRYIDANYAGVFMLWDRIFGTAVDEDEAEPCRYGLVTNIATFNPVHIALAEWIALGRDLVTARSWRDRANHVFAPPGWRPDGKSLTSRILRQRWEAHAKSASKGPEAEAAE</sequence>
<gene>
    <name evidence="9" type="ORF">E5163_14620</name>
</gene>
<evidence type="ECO:0000259" key="8">
    <source>
        <dbReference type="Pfam" id="PF04116"/>
    </source>
</evidence>
<dbReference type="PANTHER" id="PTHR21624">
    <property type="entry name" value="STEROL DESATURASE-RELATED PROTEIN"/>
    <property type="match status" value="1"/>
</dbReference>
<dbReference type="RefSeq" id="WP_135997268.1">
    <property type="nucleotide sequence ID" value="NZ_CP071057.1"/>
</dbReference>
<comment type="caution">
    <text evidence="9">The sequence shown here is derived from an EMBL/GenBank/DDBJ whole genome shotgun (WGS) entry which is preliminary data.</text>
</comment>
<keyword evidence="5" id="KW-0443">Lipid metabolism</keyword>
<evidence type="ECO:0000256" key="3">
    <source>
        <dbReference type="ARBA" id="ARBA00022989"/>
    </source>
</evidence>
<accession>A0A4S2GXA5</accession>
<feature type="transmembrane region" description="Helical" evidence="7">
    <location>
        <begin position="42"/>
        <end position="68"/>
    </location>
</feature>
<evidence type="ECO:0000256" key="7">
    <source>
        <dbReference type="SAM" id="Phobius"/>
    </source>
</evidence>